<dbReference type="Proteomes" id="UP001303222">
    <property type="component" value="Unassembled WGS sequence"/>
</dbReference>
<organism evidence="2 3">
    <name type="scientific">Pseudoneurospora amorphoporcata</name>
    <dbReference type="NCBI Taxonomy" id="241081"/>
    <lineage>
        <taxon>Eukaryota</taxon>
        <taxon>Fungi</taxon>
        <taxon>Dikarya</taxon>
        <taxon>Ascomycota</taxon>
        <taxon>Pezizomycotina</taxon>
        <taxon>Sordariomycetes</taxon>
        <taxon>Sordariomycetidae</taxon>
        <taxon>Sordariales</taxon>
        <taxon>Sordariaceae</taxon>
        <taxon>Pseudoneurospora</taxon>
    </lineage>
</organism>
<name>A0AAN6SJ96_9PEZI</name>
<proteinExistence type="predicted"/>
<protein>
    <submittedName>
        <fullName evidence="2">Uncharacterized protein</fullName>
    </submittedName>
</protein>
<accession>A0AAN6SJ96</accession>
<comment type="caution">
    <text evidence="2">The sequence shown here is derived from an EMBL/GenBank/DDBJ whole genome shotgun (WGS) entry which is preliminary data.</text>
</comment>
<evidence type="ECO:0000313" key="3">
    <source>
        <dbReference type="Proteomes" id="UP001303222"/>
    </source>
</evidence>
<dbReference type="AlphaFoldDB" id="A0AAN6SJ96"/>
<reference evidence="2" key="1">
    <citation type="journal article" date="2023" name="Mol. Phylogenet. Evol.">
        <title>Genome-scale phylogeny and comparative genomics of the fungal order Sordariales.</title>
        <authorList>
            <person name="Hensen N."/>
            <person name="Bonometti L."/>
            <person name="Westerberg I."/>
            <person name="Brannstrom I.O."/>
            <person name="Guillou S."/>
            <person name="Cros-Aarteil S."/>
            <person name="Calhoun S."/>
            <person name="Haridas S."/>
            <person name="Kuo A."/>
            <person name="Mondo S."/>
            <person name="Pangilinan J."/>
            <person name="Riley R."/>
            <person name="LaButti K."/>
            <person name="Andreopoulos B."/>
            <person name="Lipzen A."/>
            <person name="Chen C."/>
            <person name="Yan M."/>
            <person name="Daum C."/>
            <person name="Ng V."/>
            <person name="Clum A."/>
            <person name="Steindorff A."/>
            <person name="Ohm R.A."/>
            <person name="Martin F."/>
            <person name="Silar P."/>
            <person name="Natvig D.O."/>
            <person name="Lalanne C."/>
            <person name="Gautier V."/>
            <person name="Ament-Velasquez S.L."/>
            <person name="Kruys A."/>
            <person name="Hutchinson M.I."/>
            <person name="Powell A.J."/>
            <person name="Barry K."/>
            <person name="Miller A.N."/>
            <person name="Grigoriev I.V."/>
            <person name="Debuchy R."/>
            <person name="Gladieux P."/>
            <person name="Hiltunen Thoren M."/>
            <person name="Johannesson H."/>
        </authorList>
    </citation>
    <scope>NUCLEOTIDE SEQUENCE</scope>
    <source>
        <strain evidence="2">CBS 626.80</strain>
    </source>
</reference>
<keyword evidence="3" id="KW-1185">Reference proteome</keyword>
<feature type="region of interest" description="Disordered" evidence="1">
    <location>
        <begin position="590"/>
        <end position="617"/>
    </location>
</feature>
<sequence>MCPLTMKRRPSGSYFDCRALFLPASFQFRFSSKSRSRRRAIHRASSSVRRLSFHFSPPSSSLFLQFDSLYGVPAVEIGLQLRRPVESLPSRLSPWLLLTRVGRMAPSKSKKPKKQTMVTITPILRRFELEDVFINQRHNNFKDPQLVLKSQLDRSRGMLYNAGVNSQMPIWHHWVMIHVKDKADELVKLELEDFTQAAKARDPPSKCTAACSPSERAFMFWYPMGPERASLLFSMKSTSDFEDVLGEMKRWEVAMASSRHGFGHSFWIRREQQGLPSIPQINPLTVAKSSSRRHRKYITNAHPGLLIDTGNPHLLHSMGSAGQSLASTQPMQHLSQRFYLQQPQQALAPGSRPQRWTSNLAVPGVLGQGVYKISKVKSNPIGQFRVRGLPSSTTREAAPTYFTQPRIARQPSGLTLSTANFDHGSPVEPLQPRPRVSFSKFSKHYMAGLTHATAIWNEHMRRGKEESDLVSGLKEKIRIWMRHARVCHQDLQEVNLATRRRMRGQPVGTGMLRRLAKPGIGSRFPPRVPFISGGPAIRSTPQPVAIPPSSAETFTLGAPSPVFSTRSADISSYSDPALLPNSPFSLPKCHPSLTASTQSSSHPTITMGERIFSGEFP</sequence>
<evidence type="ECO:0000256" key="1">
    <source>
        <dbReference type="SAM" id="MobiDB-lite"/>
    </source>
</evidence>
<feature type="compositionally biased region" description="Polar residues" evidence="1">
    <location>
        <begin position="593"/>
        <end position="604"/>
    </location>
</feature>
<dbReference type="EMBL" id="MU859081">
    <property type="protein sequence ID" value="KAK3955056.1"/>
    <property type="molecule type" value="Genomic_DNA"/>
</dbReference>
<evidence type="ECO:0000313" key="2">
    <source>
        <dbReference type="EMBL" id="KAK3955056.1"/>
    </source>
</evidence>
<gene>
    <name evidence="2" type="ORF">QBC32DRAFT_334524</name>
</gene>
<reference evidence="2" key="2">
    <citation type="submission" date="2023-06" db="EMBL/GenBank/DDBJ databases">
        <authorList>
            <consortium name="Lawrence Berkeley National Laboratory"/>
            <person name="Mondo S.J."/>
            <person name="Hensen N."/>
            <person name="Bonometti L."/>
            <person name="Westerberg I."/>
            <person name="Brannstrom I.O."/>
            <person name="Guillou S."/>
            <person name="Cros-Aarteil S."/>
            <person name="Calhoun S."/>
            <person name="Haridas S."/>
            <person name="Kuo A."/>
            <person name="Pangilinan J."/>
            <person name="Riley R."/>
            <person name="Labutti K."/>
            <person name="Andreopoulos B."/>
            <person name="Lipzen A."/>
            <person name="Chen C."/>
            <person name="Yanf M."/>
            <person name="Daum C."/>
            <person name="Ng V."/>
            <person name="Clum A."/>
            <person name="Steindorff A."/>
            <person name="Ohm R."/>
            <person name="Martin F."/>
            <person name="Silar P."/>
            <person name="Natvig D."/>
            <person name="Lalanne C."/>
            <person name="Gautier V."/>
            <person name="Ament-Velasquez S.L."/>
            <person name="Kruys A."/>
            <person name="Hutchinson M.I."/>
            <person name="Powell A.J."/>
            <person name="Barry K."/>
            <person name="Miller A.N."/>
            <person name="Grigoriev I.V."/>
            <person name="Debuchy R."/>
            <person name="Gladieux P."/>
            <person name="Thoren M.H."/>
            <person name="Johannesson H."/>
        </authorList>
    </citation>
    <scope>NUCLEOTIDE SEQUENCE</scope>
    <source>
        <strain evidence="2">CBS 626.80</strain>
    </source>
</reference>